<dbReference type="EC" id="3.4.22.34" evidence="6"/>
<keyword evidence="18" id="KW-0472">Membrane</keyword>
<evidence type="ECO:0000256" key="12">
    <source>
        <dbReference type="ARBA" id="ARBA00022792"/>
    </source>
</evidence>
<dbReference type="GO" id="GO:0051603">
    <property type="term" value="P:proteolysis involved in protein catabolic process"/>
    <property type="evidence" value="ECO:0007669"/>
    <property type="project" value="TreeGrafter"/>
</dbReference>
<evidence type="ECO:0000256" key="16">
    <source>
        <dbReference type="ARBA" id="ARBA00023004"/>
    </source>
</evidence>
<comment type="similarity">
    <text evidence="5">Belongs to the peptidase C13 family.</text>
</comment>
<dbReference type="Pfam" id="PF01650">
    <property type="entry name" value="Peptidase_C13"/>
    <property type="match status" value="1"/>
</dbReference>
<evidence type="ECO:0000256" key="13">
    <source>
        <dbReference type="ARBA" id="ARBA00022801"/>
    </source>
</evidence>
<evidence type="ECO:0000256" key="18">
    <source>
        <dbReference type="ARBA" id="ARBA00023136"/>
    </source>
</evidence>
<keyword evidence="11" id="KW-0732">Signal</keyword>
<dbReference type="PANTHER" id="PTHR12000">
    <property type="entry name" value="HEMOGLOBINASE FAMILY MEMBER"/>
    <property type="match status" value="1"/>
</dbReference>
<reference evidence="22" key="1">
    <citation type="submission" date="2016-03" db="EMBL/GenBank/DDBJ databases">
        <title>Gut transcriptome analysis on engorged females of Ornithodoros mimon (Acari: Argasidae) and phylogenetic inferences of soft ticks.</title>
        <authorList>
            <person name="Landulfo G.A."/>
            <person name="Giovanni D."/>
            <person name="Carvalho E."/>
            <person name="Junqueira-de-Azevedo I."/>
            <person name="Patane J."/>
            <person name="Mendoca R."/>
            <person name="Barros-Battesti D."/>
        </authorList>
    </citation>
    <scope>NUCLEOTIDE SEQUENCE</scope>
    <source>
        <strain evidence="22">Females</strain>
        <tissue evidence="22">Gut</tissue>
    </source>
</reference>
<evidence type="ECO:0000256" key="9">
    <source>
        <dbReference type="ARBA" id="ARBA00022670"/>
    </source>
</evidence>
<dbReference type="Pfam" id="PF20985">
    <property type="entry name" value="Legum_prodom"/>
    <property type="match status" value="1"/>
</dbReference>
<dbReference type="FunFam" id="3.40.50.1460:FF:000006">
    <property type="entry name" value="Legumain"/>
    <property type="match status" value="1"/>
</dbReference>
<dbReference type="CDD" id="cd21115">
    <property type="entry name" value="legumain_C"/>
    <property type="match status" value="1"/>
</dbReference>
<accession>A0A147BA98</accession>
<keyword evidence="17" id="KW-0496">Mitochondrion</keyword>
<keyword evidence="9" id="KW-0645">Protease</keyword>
<dbReference type="InterPro" id="IPR001096">
    <property type="entry name" value="Peptidase_C13"/>
</dbReference>
<dbReference type="EMBL" id="GEIB01000064">
    <property type="protein sequence ID" value="JAR87681.1"/>
    <property type="molecule type" value="Transcribed_RNA"/>
</dbReference>
<dbReference type="InterPro" id="IPR036545">
    <property type="entry name" value="Cyt_c_oxidase_su5A/6_sf"/>
</dbReference>
<dbReference type="GO" id="GO:0045277">
    <property type="term" value="C:respiratory chain complex IV"/>
    <property type="evidence" value="ECO:0007669"/>
    <property type="project" value="InterPro"/>
</dbReference>
<evidence type="ECO:0000259" key="21">
    <source>
        <dbReference type="Pfam" id="PF20985"/>
    </source>
</evidence>
<evidence type="ECO:0000256" key="1">
    <source>
        <dbReference type="ARBA" id="ARBA00000810"/>
    </source>
</evidence>
<dbReference type="Gene3D" id="1.10.132.130">
    <property type="match status" value="1"/>
</dbReference>
<sequence>MNDLQGMDVVPEPKIVIAALKACRRLNDFALAVRFLEAIKEKCGSKVKEIYPYIINEVRPTLTELGISTPEELGYDYRHQADVCHSYHVLHNHGVPDERIVVMMYDDIAYNSQNPTPGVIINAPNGSDVYAGVPKDYTGDDVTPQNFLNVLKGRADLINATKGSRKVIKSGPKDHVFVYFTDHGAPGLVAFPNDVLYAKDLNDAIHYLHRHKRYSKLVFYVEACESGSMFQDLLSSKLNVYATTAANSDESSYACYWDDYRQTYLGDLYSVNWMQDSDKEDLHKETLEKQFRIVKRETNTSHVCEFGDLHLGKMKVSDFQGRKPAKPIVAPKAPFDAVDSREVALAILRKKLAAARSPEQRQQIRRQINDIEAKRSFVDRTVLKLATEATFGENIARRHVLKGSFPLRSDADHRCYKASVGYFRQRCFDLSRNPYAMSKLRLLMNLCALGHSPASIRHAMDAVCTHQPIVGAL</sequence>
<evidence type="ECO:0000256" key="3">
    <source>
        <dbReference type="ARBA" id="ARBA00004673"/>
    </source>
</evidence>
<organism evidence="22">
    <name type="scientific">Alectorobius mimon</name>
    <dbReference type="NCBI Taxonomy" id="360319"/>
    <lineage>
        <taxon>Eukaryota</taxon>
        <taxon>Metazoa</taxon>
        <taxon>Ecdysozoa</taxon>
        <taxon>Arthropoda</taxon>
        <taxon>Chelicerata</taxon>
        <taxon>Arachnida</taxon>
        <taxon>Acari</taxon>
        <taxon>Parasitiformes</taxon>
        <taxon>Ixodida</taxon>
        <taxon>Ixodoidea</taxon>
        <taxon>Argasidae</taxon>
        <taxon>Ornithodorinae</taxon>
        <taxon>Alectorobius</taxon>
    </lineage>
</organism>
<evidence type="ECO:0000256" key="4">
    <source>
        <dbReference type="ARBA" id="ARBA00007972"/>
    </source>
</evidence>
<dbReference type="GO" id="GO:0005743">
    <property type="term" value="C:mitochondrial inner membrane"/>
    <property type="evidence" value="ECO:0007669"/>
    <property type="project" value="UniProtKB-SubCell"/>
</dbReference>
<dbReference type="PIRSF" id="PIRSF019663">
    <property type="entry name" value="Legumain"/>
    <property type="match status" value="1"/>
</dbReference>
<dbReference type="GO" id="GO:0005773">
    <property type="term" value="C:vacuole"/>
    <property type="evidence" value="ECO:0007669"/>
    <property type="project" value="GOC"/>
</dbReference>
<evidence type="ECO:0000256" key="14">
    <source>
        <dbReference type="ARBA" id="ARBA00022807"/>
    </source>
</evidence>
<comment type="subcellular location">
    <subcellularLocation>
        <location evidence="2">Mitochondrion inner membrane</location>
        <topology evidence="2">Peripheral membrane protein</topology>
        <orientation evidence="2">Matrix side</orientation>
    </subcellularLocation>
</comment>
<dbReference type="GO" id="GO:0046872">
    <property type="term" value="F:metal ion binding"/>
    <property type="evidence" value="ECO:0007669"/>
    <property type="project" value="UniProtKB-KW"/>
</dbReference>
<keyword evidence="8" id="KW-0349">Heme</keyword>
<keyword evidence="16" id="KW-0408">Iron</keyword>
<comment type="pathway">
    <text evidence="3">Energy metabolism; oxidative phosphorylation.</text>
</comment>
<dbReference type="Gene3D" id="1.25.40.40">
    <property type="entry name" value="Cytochrome c oxidase, subunit Va/VI"/>
    <property type="match status" value="1"/>
</dbReference>
<keyword evidence="14" id="KW-0788">Thiol protease</keyword>
<evidence type="ECO:0000256" key="7">
    <source>
        <dbReference type="ARBA" id="ARBA00021968"/>
    </source>
</evidence>
<protein>
    <recommendedName>
        <fullName evidence="7">Cytochrome c oxidase subunit 5A, mitochondrial</fullName>
        <ecNumber evidence="6">3.4.22.34</ecNumber>
    </recommendedName>
    <alternativeName>
        <fullName evidence="19">Cytochrome c oxidase polypeptide Va</fullName>
    </alternativeName>
</protein>
<name>A0A147BA98_9ACAR</name>
<feature type="domain" description="Legumain prodomain" evidence="21">
    <location>
        <begin position="367"/>
        <end position="464"/>
    </location>
</feature>
<dbReference type="GO" id="GO:0006123">
    <property type="term" value="P:mitochondrial electron transport, cytochrome c to oxygen"/>
    <property type="evidence" value="ECO:0007669"/>
    <property type="project" value="InterPro"/>
</dbReference>
<proteinExistence type="inferred from homology"/>
<feature type="active site" evidence="20">
    <location>
        <position position="183"/>
    </location>
</feature>
<evidence type="ECO:0000256" key="20">
    <source>
        <dbReference type="PIRSR" id="PIRSR019663-1"/>
    </source>
</evidence>
<dbReference type="InterPro" id="IPR003204">
    <property type="entry name" value="Cyt_c_oxidase_su5A/6"/>
</dbReference>
<evidence type="ECO:0000256" key="2">
    <source>
        <dbReference type="ARBA" id="ARBA00004443"/>
    </source>
</evidence>
<keyword evidence="10" id="KW-0479">Metal-binding</keyword>
<dbReference type="InterPro" id="IPR048501">
    <property type="entry name" value="Legum_prodom"/>
</dbReference>
<dbReference type="Gene3D" id="3.40.50.1460">
    <property type="match status" value="1"/>
</dbReference>
<feature type="active site" description="Nucleophile" evidence="20">
    <location>
        <position position="224"/>
    </location>
</feature>
<dbReference type="PRINTS" id="PR00776">
    <property type="entry name" value="HEMOGLOBNASE"/>
</dbReference>
<evidence type="ECO:0000256" key="11">
    <source>
        <dbReference type="ARBA" id="ARBA00022729"/>
    </source>
</evidence>
<evidence type="ECO:0000256" key="5">
    <source>
        <dbReference type="ARBA" id="ARBA00009941"/>
    </source>
</evidence>
<keyword evidence="12" id="KW-0999">Mitochondrion inner membrane</keyword>
<dbReference type="PANTHER" id="PTHR12000:SF42">
    <property type="entry name" value="LEGUMAIN"/>
    <property type="match status" value="1"/>
</dbReference>
<keyword evidence="15" id="KW-0809">Transit peptide</keyword>
<dbReference type="GO" id="GO:0004197">
    <property type="term" value="F:cysteine-type endopeptidase activity"/>
    <property type="evidence" value="ECO:0007669"/>
    <property type="project" value="UniProtKB-EC"/>
</dbReference>
<evidence type="ECO:0000256" key="17">
    <source>
        <dbReference type="ARBA" id="ARBA00023128"/>
    </source>
</evidence>
<evidence type="ECO:0000256" key="15">
    <source>
        <dbReference type="ARBA" id="ARBA00022946"/>
    </source>
</evidence>
<dbReference type="SUPFAM" id="SSF48479">
    <property type="entry name" value="Cytochrome c oxidase subunit E"/>
    <property type="match status" value="1"/>
</dbReference>
<evidence type="ECO:0000256" key="10">
    <source>
        <dbReference type="ARBA" id="ARBA00022723"/>
    </source>
</evidence>
<evidence type="ECO:0000256" key="6">
    <source>
        <dbReference type="ARBA" id="ARBA00012628"/>
    </source>
</evidence>
<dbReference type="AlphaFoldDB" id="A0A147BA98"/>
<dbReference type="GO" id="GO:0006624">
    <property type="term" value="P:vacuolar protein processing"/>
    <property type="evidence" value="ECO:0007669"/>
    <property type="project" value="TreeGrafter"/>
</dbReference>
<evidence type="ECO:0000313" key="22">
    <source>
        <dbReference type="EMBL" id="JAR87681.1"/>
    </source>
</evidence>
<keyword evidence="13" id="KW-0378">Hydrolase</keyword>
<dbReference type="CDD" id="cd00923">
    <property type="entry name" value="Cyt_c_Oxidase_Va"/>
    <property type="match status" value="1"/>
</dbReference>
<evidence type="ECO:0000256" key="19">
    <source>
        <dbReference type="ARBA" id="ARBA00031049"/>
    </source>
</evidence>
<evidence type="ECO:0000256" key="8">
    <source>
        <dbReference type="ARBA" id="ARBA00022617"/>
    </source>
</evidence>
<dbReference type="UniPathway" id="UPA00705"/>
<dbReference type="InterPro" id="IPR046427">
    <property type="entry name" value="Legumain_prodom_sf"/>
</dbReference>
<comment type="catalytic activity">
    <reaction evidence="1">
        <text>Hydrolysis of proteins and small molecule substrates at -Asn-|-Xaa- bonds.</text>
        <dbReference type="EC" id="3.4.22.34"/>
    </reaction>
</comment>
<comment type="similarity">
    <text evidence="4">Belongs to the cytochrome c oxidase subunit 5A family.</text>
</comment>